<accession>A0ABV3HJR1</accession>
<evidence type="ECO:0000313" key="1">
    <source>
        <dbReference type="EMBL" id="MEV4292794.1"/>
    </source>
</evidence>
<dbReference type="NCBIfam" id="TIGR03898">
    <property type="entry name" value="lanti_MRSA_kill"/>
    <property type="match status" value="1"/>
</dbReference>
<keyword evidence="2" id="KW-1185">Reference proteome</keyword>
<dbReference type="EMBL" id="JBFARM010000020">
    <property type="protein sequence ID" value="MEV4292794.1"/>
    <property type="molecule type" value="Genomic_DNA"/>
</dbReference>
<dbReference type="InterPro" id="IPR027635">
    <property type="entry name" value="Lantibiotic2_lead_pep_dom"/>
</dbReference>
<protein>
    <submittedName>
        <fullName evidence="1">Mersacidin/lichenicidin family type 2 lantibiotic</fullName>
    </submittedName>
</protein>
<gene>
    <name evidence="1" type="ORF">AB0K40_45420</name>
</gene>
<dbReference type="Proteomes" id="UP001552427">
    <property type="component" value="Unassembled WGS sequence"/>
</dbReference>
<sequence>MTNTNIIRAWKDPNYRATLTDAPLHPSGIIELPDDMLMQSGGIESETLWSFGCCDSVTMDPVSGACVWYC</sequence>
<name>A0ABV3HJR1_9ACTN</name>
<proteinExistence type="predicted"/>
<organism evidence="1 2">
    <name type="scientific">Nonomuraea bangladeshensis</name>
    <dbReference type="NCBI Taxonomy" id="404385"/>
    <lineage>
        <taxon>Bacteria</taxon>
        <taxon>Bacillati</taxon>
        <taxon>Actinomycetota</taxon>
        <taxon>Actinomycetes</taxon>
        <taxon>Streptosporangiales</taxon>
        <taxon>Streptosporangiaceae</taxon>
        <taxon>Nonomuraea</taxon>
    </lineage>
</organism>
<reference evidence="1 2" key="1">
    <citation type="submission" date="2024-06" db="EMBL/GenBank/DDBJ databases">
        <title>The Natural Products Discovery Center: Release of the First 8490 Sequenced Strains for Exploring Actinobacteria Biosynthetic Diversity.</title>
        <authorList>
            <person name="Kalkreuter E."/>
            <person name="Kautsar S.A."/>
            <person name="Yang D."/>
            <person name="Bader C.D."/>
            <person name="Teijaro C.N."/>
            <person name="Fluegel L."/>
            <person name="Davis C.M."/>
            <person name="Simpson J.R."/>
            <person name="Lauterbach L."/>
            <person name="Steele A.D."/>
            <person name="Gui C."/>
            <person name="Meng S."/>
            <person name="Li G."/>
            <person name="Viehrig K."/>
            <person name="Ye F."/>
            <person name="Su P."/>
            <person name="Kiefer A.F."/>
            <person name="Nichols A."/>
            <person name="Cepeda A.J."/>
            <person name="Yan W."/>
            <person name="Fan B."/>
            <person name="Jiang Y."/>
            <person name="Adhikari A."/>
            <person name="Zheng C.-J."/>
            <person name="Schuster L."/>
            <person name="Cowan T.M."/>
            <person name="Smanski M.J."/>
            <person name="Chevrette M.G."/>
            <person name="De Carvalho L.P.S."/>
            <person name="Shen B."/>
        </authorList>
    </citation>
    <scope>NUCLEOTIDE SEQUENCE [LARGE SCALE GENOMIC DNA]</scope>
    <source>
        <strain evidence="1 2">NPDC049574</strain>
    </source>
</reference>
<evidence type="ECO:0000313" key="2">
    <source>
        <dbReference type="Proteomes" id="UP001552427"/>
    </source>
</evidence>
<dbReference type="RefSeq" id="WP_329589018.1">
    <property type="nucleotide sequence ID" value="NZ_JBFARM010000020.1"/>
</dbReference>
<comment type="caution">
    <text evidence="1">The sequence shown here is derived from an EMBL/GenBank/DDBJ whole genome shotgun (WGS) entry which is preliminary data.</text>
</comment>